<gene>
    <name evidence="2" type="ORF">UY77_C0013G0009</name>
</gene>
<dbReference type="Pfam" id="PF01978">
    <property type="entry name" value="TrmB"/>
    <property type="match status" value="1"/>
</dbReference>
<dbReference type="Proteomes" id="UP000034711">
    <property type="component" value="Unassembled WGS sequence"/>
</dbReference>
<sequence>MIPQTEVKKSLYTSLKELGLTESEANLYITSLSLGPATIASLAEHLNMPRPNVYKVIAGLERHGLAKFSERKRYTRTFVVEPPTVVLEKLRKKREAVANLDQTLVGMMPDLLAQYHQGETPTKIRIFRGKEQYLKTFFDVIDEAKGESQVLGSAADFIGFISWDEEREWIKRRMEKGIHIKALLLPSKDTDMLRVKDAEEMRETRVLKTAQPFVTLFQLYANKALIWQPKAPLAILIEDEYIVQMLRSVFDVLWKQSGE</sequence>
<evidence type="ECO:0000259" key="1">
    <source>
        <dbReference type="Pfam" id="PF01978"/>
    </source>
</evidence>
<dbReference type="SUPFAM" id="SSF46785">
    <property type="entry name" value="Winged helix' DNA-binding domain"/>
    <property type="match status" value="1"/>
</dbReference>
<proteinExistence type="predicted"/>
<organism evidence="2 3">
    <name type="scientific">Candidatus Uhrbacteria bacterium GW2011_GWA2_53_10</name>
    <dbReference type="NCBI Taxonomy" id="1618980"/>
    <lineage>
        <taxon>Bacteria</taxon>
        <taxon>Candidatus Uhriibacteriota</taxon>
    </lineage>
</organism>
<evidence type="ECO:0000313" key="2">
    <source>
        <dbReference type="EMBL" id="KKW32801.1"/>
    </source>
</evidence>
<accession>A0A0G1XPD1</accession>
<dbReference type="PANTHER" id="PTHR34293:SF1">
    <property type="entry name" value="HTH-TYPE TRANSCRIPTIONAL REGULATOR TRMBL2"/>
    <property type="match status" value="1"/>
</dbReference>
<dbReference type="InterPro" id="IPR002831">
    <property type="entry name" value="Tscrpt_reg_TrmB_N"/>
</dbReference>
<name>A0A0G1XPD1_9BACT</name>
<evidence type="ECO:0000313" key="3">
    <source>
        <dbReference type="Proteomes" id="UP000034711"/>
    </source>
</evidence>
<dbReference type="Gene3D" id="1.10.10.10">
    <property type="entry name" value="Winged helix-like DNA-binding domain superfamily/Winged helix DNA-binding domain"/>
    <property type="match status" value="1"/>
</dbReference>
<dbReference type="InterPro" id="IPR036390">
    <property type="entry name" value="WH_DNA-bd_sf"/>
</dbReference>
<dbReference type="EMBL" id="LCRI01000013">
    <property type="protein sequence ID" value="KKW32801.1"/>
    <property type="molecule type" value="Genomic_DNA"/>
</dbReference>
<dbReference type="AlphaFoldDB" id="A0A0G1XPD1"/>
<feature type="domain" description="Transcription regulator TrmB N-terminal" evidence="1">
    <location>
        <begin position="15"/>
        <end position="75"/>
    </location>
</feature>
<reference evidence="2 3" key="1">
    <citation type="journal article" date="2015" name="Nature">
        <title>rRNA introns, odd ribosomes, and small enigmatic genomes across a large radiation of phyla.</title>
        <authorList>
            <person name="Brown C.T."/>
            <person name="Hug L.A."/>
            <person name="Thomas B.C."/>
            <person name="Sharon I."/>
            <person name="Castelle C.J."/>
            <person name="Singh A."/>
            <person name="Wilkins M.J."/>
            <person name="Williams K.H."/>
            <person name="Banfield J.F."/>
        </authorList>
    </citation>
    <scope>NUCLEOTIDE SEQUENCE [LARGE SCALE GENOMIC DNA]</scope>
</reference>
<comment type="caution">
    <text evidence="2">The sequence shown here is derived from an EMBL/GenBank/DDBJ whole genome shotgun (WGS) entry which is preliminary data.</text>
</comment>
<protein>
    <submittedName>
        <fullName evidence="2">Transcriptional regulator, TrmB</fullName>
    </submittedName>
</protein>
<dbReference type="InterPro" id="IPR051797">
    <property type="entry name" value="TrmB-like"/>
</dbReference>
<dbReference type="PANTHER" id="PTHR34293">
    <property type="entry name" value="HTH-TYPE TRANSCRIPTIONAL REGULATOR TRMBL2"/>
    <property type="match status" value="1"/>
</dbReference>
<dbReference type="InterPro" id="IPR036388">
    <property type="entry name" value="WH-like_DNA-bd_sf"/>
</dbReference>